<name>A0ABU6MBV6_9BACI</name>
<feature type="domain" description="Methylated-DNA-[protein]-cysteine S-methyltransferase DNA binding" evidence="2">
    <location>
        <begin position="4"/>
        <end position="84"/>
    </location>
</feature>
<dbReference type="InterPro" id="IPR036388">
    <property type="entry name" value="WH-like_DNA-bd_sf"/>
</dbReference>
<dbReference type="EMBL" id="JARMAB010000003">
    <property type="protein sequence ID" value="MED1201877.1"/>
    <property type="molecule type" value="Genomic_DNA"/>
</dbReference>
<sequence length="110" mass="12733">MERFTERAIEVIKQIPSGKVMTYGQVARIAGSPRGARQVVRILHSMSRAHALPWHRVLNTKGEIAFREDEPLMIQKMELEAEGIKFMNERMIDLSVYQHHPLSESCLFEK</sequence>
<dbReference type="InterPro" id="IPR036217">
    <property type="entry name" value="MethylDNA_cys_MeTrfase_DNAb"/>
</dbReference>
<keyword evidence="4" id="KW-1185">Reference proteome</keyword>
<dbReference type="Gene3D" id="1.10.10.10">
    <property type="entry name" value="Winged helix-like DNA-binding domain superfamily/Winged helix DNA-binding domain"/>
    <property type="match status" value="1"/>
</dbReference>
<organism evidence="3 4">
    <name type="scientific">Heyndrickxia acidicola</name>
    <dbReference type="NCBI Taxonomy" id="209389"/>
    <lineage>
        <taxon>Bacteria</taxon>
        <taxon>Bacillati</taxon>
        <taxon>Bacillota</taxon>
        <taxon>Bacilli</taxon>
        <taxon>Bacillales</taxon>
        <taxon>Bacillaceae</taxon>
        <taxon>Heyndrickxia</taxon>
    </lineage>
</organism>
<gene>
    <name evidence="3" type="ORF">P4T90_02100</name>
</gene>
<evidence type="ECO:0000259" key="2">
    <source>
        <dbReference type="Pfam" id="PF01035"/>
    </source>
</evidence>
<evidence type="ECO:0000313" key="4">
    <source>
        <dbReference type="Proteomes" id="UP001341444"/>
    </source>
</evidence>
<dbReference type="InterPro" id="IPR052520">
    <property type="entry name" value="ATL_DNA_repair"/>
</dbReference>
<dbReference type="PANTHER" id="PTHR42942:SF1">
    <property type="entry name" value="ALKYLTRANSFERASE-LIKE PROTEIN 1"/>
    <property type="match status" value="1"/>
</dbReference>
<accession>A0ABU6MBV6</accession>
<keyword evidence="1" id="KW-0227">DNA damage</keyword>
<protein>
    <submittedName>
        <fullName evidence="3">MGMT family protein</fullName>
    </submittedName>
</protein>
<dbReference type="CDD" id="cd06445">
    <property type="entry name" value="ATase"/>
    <property type="match status" value="1"/>
</dbReference>
<dbReference type="InterPro" id="IPR014048">
    <property type="entry name" value="MethylDNA_cys_MeTrfase_DNA-bd"/>
</dbReference>
<evidence type="ECO:0000256" key="1">
    <source>
        <dbReference type="ARBA" id="ARBA00022763"/>
    </source>
</evidence>
<proteinExistence type="predicted"/>
<dbReference type="SUPFAM" id="SSF46767">
    <property type="entry name" value="Methylated DNA-protein cysteine methyltransferase, C-terminal domain"/>
    <property type="match status" value="1"/>
</dbReference>
<evidence type="ECO:0000313" key="3">
    <source>
        <dbReference type="EMBL" id="MED1201877.1"/>
    </source>
</evidence>
<comment type="caution">
    <text evidence="3">The sequence shown here is derived from an EMBL/GenBank/DDBJ whole genome shotgun (WGS) entry which is preliminary data.</text>
</comment>
<dbReference type="Proteomes" id="UP001341444">
    <property type="component" value="Unassembled WGS sequence"/>
</dbReference>
<dbReference type="RefSeq" id="WP_066268602.1">
    <property type="nucleotide sequence ID" value="NZ_JARMAB010000003.1"/>
</dbReference>
<dbReference type="Pfam" id="PF01035">
    <property type="entry name" value="DNA_binding_1"/>
    <property type="match status" value="1"/>
</dbReference>
<reference evidence="3 4" key="1">
    <citation type="submission" date="2023-03" db="EMBL/GenBank/DDBJ databases">
        <title>Bacillus Genome Sequencing.</title>
        <authorList>
            <person name="Dunlap C."/>
        </authorList>
    </citation>
    <scope>NUCLEOTIDE SEQUENCE [LARGE SCALE GENOMIC DNA]</scope>
    <source>
        <strain evidence="3 4">B-23453</strain>
    </source>
</reference>
<dbReference type="PANTHER" id="PTHR42942">
    <property type="entry name" value="6-O-METHYLGUANINE DNA METHYLTRANSFERASE"/>
    <property type="match status" value="1"/>
</dbReference>